<keyword evidence="3" id="KW-1185">Reference proteome</keyword>
<feature type="transmembrane region" description="Helical" evidence="1">
    <location>
        <begin position="184"/>
        <end position="205"/>
    </location>
</feature>
<dbReference type="EMBL" id="JHEH01000010">
    <property type="protein sequence ID" value="KEP69836.1"/>
    <property type="molecule type" value="Genomic_DNA"/>
</dbReference>
<dbReference type="AlphaFoldDB" id="A0A074TDI4"/>
<organism evidence="2 3">
    <name type="scientific">Thioclava dalianensis</name>
    <dbReference type="NCBI Taxonomy" id="1185766"/>
    <lineage>
        <taxon>Bacteria</taxon>
        <taxon>Pseudomonadati</taxon>
        <taxon>Pseudomonadota</taxon>
        <taxon>Alphaproteobacteria</taxon>
        <taxon>Rhodobacterales</taxon>
        <taxon>Paracoccaceae</taxon>
        <taxon>Thioclava</taxon>
    </lineage>
</organism>
<sequence>MLIHAGKDRTVRIDLRLAVWLSLVAGAVNAAGFRALGYFSANMTGNVSAASDFLSLGRFATALWLLGLLIAFVLGAFASGLLIDMGERRDLRGIYAFSILLEAALLICLGGLDLIWTAAISGHLMMIGLSFVMGLQNAATTRISDGRVRTTHVSGIATDIGLGFAALMPGAGRSDDTQITRARLLLHLATLGSFFAGGLAGVWGYERIGPMIFILIAGLLIAAAAPELRKVYRHGAPR</sequence>
<evidence type="ECO:0000313" key="2">
    <source>
        <dbReference type="EMBL" id="KEP69836.1"/>
    </source>
</evidence>
<accession>A0A074TDI4</accession>
<dbReference type="OrthoDB" id="270162at2"/>
<evidence type="ECO:0008006" key="4">
    <source>
        <dbReference type="Google" id="ProtNLM"/>
    </source>
</evidence>
<feature type="transmembrane region" description="Helical" evidence="1">
    <location>
        <begin position="59"/>
        <end position="82"/>
    </location>
</feature>
<feature type="transmembrane region" description="Helical" evidence="1">
    <location>
        <begin position="94"/>
        <end position="112"/>
    </location>
</feature>
<feature type="transmembrane region" description="Helical" evidence="1">
    <location>
        <begin position="17"/>
        <end position="39"/>
    </location>
</feature>
<dbReference type="InterPro" id="IPR010699">
    <property type="entry name" value="DUF1275"/>
</dbReference>
<name>A0A074TDI4_9RHOB</name>
<dbReference type="Proteomes" id="UP000027725">
    <property type="component" value="Unassembled WGS sequence"/>
</dbReference>
<comment type="caution">
    <text evidence="2">The sequence shown here is derived from an EMBL/GenBank/DDBJ whole genome shotgun (WGS) entry which is preliminary data.</text>
</comment>
<evidence type="ECO:0000313" key="3">
    <source>
        <dbReference type="Proteomes" id="UP000027725"/>
    </source>
</evidence>
<protein>
    <recommendedName>
        <fullName evidence="4">Transmembrane protein</fullName>
    </recommendedName>
</protein>
<dbReference type="PANTHER" id="PTHR37314">
    <property type="entry name" value="SLR0142 PROTEIN"/>
    <property type="match status" value="1"/>
</dbReference>
<gene>
    <name evidence="2" type="ORF">DL1_02080</name>
</gene>
<keyword evidence="1" id="KW-0812">Transmembrane</keyword>
<evidence type="ECO:0000256" key="1">
    <source>
        <dbReference type="SAM" id="Phobius"/>
    </source>
</evidence>
<keyword evidence="1" id="KW-0472">Membrane</keyword>
<reference evidence="2 3" key="1">
    <citation type="submission" date="2014-03" db="EMBL/GenBank/DDBJ databases">
        <title>The draft genome sequence of Thioclava dalianensis DLFJ1-1.</title>
        <authorList>
            <person name="Lai Q."/>
            <person name="Shao Z."/>
        </authorList>
    </citation>
    <scope>NUCLEOTIDE SEQUENCE [LARGE SCALE GENOMIC DNA]</scope>
    <source>
        <strain evidence="2 3">DLFJ1-1</strain>
    </source>
</reference>
<feature type="transmembrane region" description="Helical" evidence="1">
    <location>
        <begin position="118"/>
        <end position="139"/>
    </location>
</feature>
<keyword evidence="1" id="KW-1133">Transmembrane helix</keyword>
<dbReference type="eggNOG" id="COG3619">
    <property type="taxonomic scope" value="Bacteria"/>
</dbReference>
<feature type="transmembrane region" description="Helical" evidence="1">
    <location>
        <begin position="211"/>
        <end position="228"/>
    </location>
</feature>
<dbReference type="PANTHER" id="PTHR37314:SF4">
    <property type="entry name" value="UPF0700 TRANSMEMBRANE PROTEIN YOAK"/>
    <property type="match status" value="1"/>
</dbReference>
<dbReference type="STRING" id="1185766.SAMN05216224_101694"/>
<proteinExistence type="predicted"/>
<dbReference type="Pfam" id="PF06912">
    <property type="entry name" value="DUF1275"/>
    <property type="match status" value="1"/>
</dbReference>